<protein>
    <submittedName>
        <fullName evidence="1">Uncharacterized protein</fullName>
    </submittedName>
</protein>
<reference evidence="1 2" key="1">
    <citation type="submission" date="2023-03" db="EMBL/GenBank/DDBJ databases">
        <title>Genome insight into feeding habits of ladybird beetles.</title>
        <authorList>
            <person name="Li H.-S."/>
            <person name="Huang Y.-H."/>
            <person name="Pang H."/>
        </authorList>
    </citation>
    <scope>NUCLEOTIDE SEQUENCE [LARGE SCALE GENOMIC DNA]</scope>
    <source>
        <strain evidence="1">SYSU_2023b</strain>
        <tissue evidence="1">Whole body</tissue>
    </source>
</reference>
<dbReference type="Proteomes" id="UP001431783">
    <property type="component" value="Unassembled WGS sequence"/>
</dbReference>
<dbReference type="EMBL" id="JARQZJ010000050">
    <property type="protein sequence ID" value="KAK9878555.1"/>
    <property type="molecule type" value="Genomic_DNA"/>
</dbReference>
<sequence>NATDTAKFGRYFRPNLLQPGSDNYLGKYAPAFTIFSFYKRDRGHAEKIDSGVVRLSSFILWSLVPLNTQSRKCETVLSGFR</sequence>
<organism evidence="1 2">
    <name type="scientific">Henosepilachna vigintioctopunctata</name>
    <dbReference type="NCBI Taxonomy" id="420089"/>
    <lineage>
        <taxon>Eukaryota</taxon>
        <taxon>Metazoa</taxon>
        <taxon>Ecdysozoa</taxon>
        <taxon>Arthropoda</taxon>
        <taxon>Hexapoda</taxon>
        <taxon>Insecta</taxon>
        <taxon>Pterygota</taxon>
        <taxon>Neoptera</taxon>
        <taxon>Endopterygota</taxon>
        <taxon>Coleoptera</taxon>
        <taxon>Polyphaga</taxon>
        <taxon>Cucujiformia</taxon>
        <taxon>Coccinelloidea</taxon>
        <taxon>Coccinellidae</taxon>
        <taxon>Epilachninae</taxon>
        <taxon>Epilachnini</taxon>
        <taxon>Henosepilachna</taxon>
    </lineage>
</organism>
<proteinExistence type="predicted"/>
<evidence type="ECO:0000313" key="1">
    <source>
        <dbReference type="EMBL" id="KAK9878555.1"/>
    </source>
</evidence>
<evidence type="ECO:0000313" key="2">
    <source>
        <dbReference type="Proteomes" id="UP001431783"/>
    </source>
</evidence>
<keyword evidence="2" id="KW-1185">Reference proteome</keyword>
<gene>
    <name evidence="1" type="ORF">WA026_022627</name>
</gene>
<dbReference type="AlphaFoldDB" id="A0AAW1UEL8"/>
<accession>A0AAW1UEL8</accession>
<name>A0AAW1UEL8_9CUCU</name>
<feature type="non-terminal residue" evidence="1">
    <location>
        <position position="1"/>
    </location>
</feature>
<comment type="caution">
    <text evidence="1">The sequence shown here is derived from an EMBL/GenBank/DDBJ whole genome shotgun (WGS) entry which is preliminary data.</text>
</comment>